<dbReference type="EMBL" id="JAUSUL010000003">
    <property type="protein sequence ID" value="MDQ0316731.1"/>
    <property type="molecule type" value="Genomic_DNA"/>
</dbReference>
<keyword evidence="4" id="KW-1185">Reference proteome</keyword>
<dbReference type="Pfam" id="PF03795">
    <property type="entry name" value="YCII"/>
    <property type="match status" value="1"/>
</dbReference>
<dbReference type="InterPro" id="IPR011008">
    <property type="entry name" value="Dimeric_a/b-barrel"/>
</dbReference>
<dbReference type="PANTHER" id="PTHR35174">
    <property type="entry name" value="BLL7171 PROTEIN-RELATED"/>
    <property type="match status" value="1"/>
</dbReference>
<comment type="similarity">
    <text evidence="1">Belongs to the YciI family.</text>
</comment>
<organism evidence="3 4">
    <name type="scientific">Amorphus orientalis</name>
    <dbReference type="NCBI Taxonomy" id="649198"/>
    <lineage>
        <taxon>Bacteria</taxon>
        <taxon>Pseudomonadati</taxon>
        <taxon>Pseudomonadota</taxon>
        <taxon>Alphaproteobacteria</taxon>
        <taxon>Hyphomicrobiales</taxon>
        <taxon>Amorphaceae</taxon>
        <taxon>Amorphus</taxon>
    </lineage>
</organism>
<dbReference type="Proteomes" id="UP001229244">
    <property type="component" value="Unassembled WGS sequence"/>
</dbReference>
<accession>A0AAE3VSB8</accession>
<reference evidence="3" key="1">
    <citation type="submission" date="2023-07" db="EMBL/GenBank/DDBJ databases">
        <title>Genomic Encyclopedia of Type Strains, Phase IV (KMG-IV): sequencing the most valuable type-strain genomes for metagenomic binning, comparative biology and taxonomic classification.</title>
        <authorList>
            <person name="Goeker M."/>
        </authorList>
    </citation>
    <scope>NUCLEOTIDE SEQUENCE</scope>
    <source>
        <strain evidence="3">DSM 21202</strain>
    </source>
</reference>
<proteinExistence type="inferred from homology"/>
<dbReference type="InterPro" id="IPR005545">
    <property type="entry name" value="YCII"/>
</dbReference>
<evidence type="ECO:0000313" key="3">
    <source>
        <dbReference type="EMBL" id="MDQ0316731.1"/>
    </source>
</evidence>
<dbReference type="AlphaFoldDB" id="A0AAE3VSB8"/>
<dbReference type="Gene3D" id="3.30.70.1060">
    <property type="entry name" value="Dimeric alpha+beta barrel"/>
    <property type="match status" value="1"/>
</dbReference>
<protein>
    <recommendedName>
        <fullName evidence="2">YCII-related domain-containing protein</fullName>
    </recommendedName>
</protein>
<comment type="caution">
    <text evidence="3">The sequence shown here is derived from an EMBL/GenBank/DDBJ whole genome shotgun (WGS) entry which is preliminary data.</text>
</comment>
<evidence type="ECO:0000259" key="2">
    <source>
        <dbReference type="Pfam" id="PF03795"/>
    </source>
</evidence>
<evidence type="ECO:0000313" key="4">
    <source>
        <dbReference type="Proteomes" id="UP001229244"/>
    </source>
</evidence>
<dbReference type="PANTHER" id="PTHR35174:SF4">
    <property type="entry name" value="BLL7163 PROTEIN"/>
    <property type="match status" value="1"/>
</dbReference>
<sequence>MRVMVLVKATETSEAGVMPTSELLEAMGAFNDQLSAAGILRDGGGLKPTSKGKRVAFDGEGRTVIDGPFSETGELVAGFWIWEVKDLEEAVAWVKRCPNPMPGPSEIEIRPFYEEADFA</sequence>
<dbReference type="RefSeq" id="WP_306886611.1">
    <property type="nucleotide sequence ID" value="NZ_JAUSUL010000003.1"/>
</dbReference>
<evidence type="ECO:0000256" key="1">
    <source>
        <dbReference type="ARBA" id="ARBA00007689"/>
    </source>
</evidence>
<feature type="domain" description="YCII-related" evidence="2">
    <location>
        <begin position="1"/>
        <end position="112"/>
    </location>
</feature>
<name>A0AAE3VSB8_9HYPH</name>
<gene>
    <name evidence="3" type="ORF">J2S73_003207</name>
</gene>
<dbReference type="SUPFAM" id="SSF54909">
    <property type="entry name" value="Dimeric alpha+beta barrel"/>
    <property type="match status" value="1"/>
</dbReference>